<dbReference type="Gene3D" id="3.40.1410.10">
    <property type="entry name" value="Chorismate lyase-like"/>
    <property type="match status" value="1"/>
</dbReference>
<dbReference type="SUPFAM" id="SSF64288">
    <property type="entry name" value="Chorismate lyase-like"/>
    <property type="match status" value="1"/>
</dbReference>
<dbReference type="InterPro" id="IPR011663">
    <property type="entry name" value="UTRA"/>
</dbReference>
<dbReference type="Pfam" id="PF07702">
    <property type="entry name" value="UTRA"/>
    <property type="match status" value="1"/>
</dbReference>
<reference evidence="5 6" key="1">
    <citation type="submission" date="2014-03" db="EMBL/GenBank/DDBJ databases">
        <title>The draft genome sequence of Marivita geojedonensis KCTC 23882.</title>
        <authorList>
            <person name="Lai Q."/>
            <person name="Shao Z."/>
        </authorList>
    </citation>
    <scope>NUCLEOTIDE SEQUENCE [LARGE SCALE GENOMIC DNA]</scope>
    <source>
        <strain evidence="5 6">DPG-138</strain>
    </source>
</reference>
<dbReference type="InterPro" id="IPR050679">
    <property type="entry name" value="Bact_HTH_transcr_reg"/>
</dbReference>
<proteinExistence type="predicted"/>
<dbReference type="Pfam" id="PF00392">
    <property type="entry name" value="GntR"/>
    <property type="match status" value="1"/>
</dbReference>
<dbReference type="PANTHER" id="PTHR44846:SF1">
    <property type="entry name" value="MANNOSYL-D-GLYCERATE TRANSPORT_METABOLISM SYSTEM REPRESSOR MNGR-RELATED"/>
    <property type="match status" value="1"/>
</dbReference>
<evidence type="ECO:0000313" key="6">
    <source>
        <dbReference type="Proteomes" id="UP000193926"/>
    </source>
</evidence>
<dbReference type="GO" id="GO:0003700">
    <property type="term" value="F:DNA-binding transcription factor activity"/>
    <property type="evidence" value="ECO:0007669"/>
    <property type="project" value="InterPro"/>
</dbReference>
<accession>A0A1X4NK90</accession>
<dbReference type="SMART" id="SM00866">
    <property type="entry name" value="UTRA"/>
    <property type="match status" value="1"/>
</dbReference>
<dbReference type="EMBL" id="JFKC01000010">
    <property type="protein sequence ID" value="OSQ50677.1"/>
    <property type="molecule type" value="Genomic_DNA"/>
</dbReference>
<evidence type="ECO:0000256" key="1">
    <source>
        <dbReference type="ARBA" id="ARBA00023015"/>
    </source>
</evidence>
<dbReference type="PANTHER" id="PTHR44846">
    <property type="entry name" value="MANNOSYL-D-GLYCERATE TRANSPORT/METABOLISM SYSTEM REPRESSOR MNGR-RELATED"/>
    <property type="match status" value="1"/>
</dbReference>
<dbReference type="STRING" id="1123756.MGEO_11855"/>
<dbReference type="GO" id="GO:0003677">
    <property type="term" value="F:DNA binding"/>
    <property type="evidence" value="ECO:0007669"/>
    <property type="project" value="UniProtKB-KW"/>
</dbReference>
<feature type="domain" description="HTH gntR-type" evidence="4">
    <location>
        <begin position="12"/>
        <end position="80"/>
    </location>
</feature>
<dbReference type="PRINTS" id="PR00035">
    <property type="entry name" value="HTHGNTR"/>
</dbReference>
<evidence type="ECO:0000256" key="2">
    <source>
        <dbReference type="ARBA" id="ARBA00023125"/>
    </source>
</evidence>
<dbReference type="Proteomes" id="UP000193926">
    <property type="component" value="Unassembled WGS sequence"/>
</dbReference>
<gene>
    <name evidence="5" type="ORF">MGEO_11855</name>
</gene>
<evidence type="ECO:0000313" key="5">
    <source>
        <dbReference type="EMBL" id="OSQ50677.1"/>
    </source>
</evidence>
<name>A0A1X4NK90_9RHOB</name>
<dbReference type="InterPro" id="IPR028978">
    <property type="entry name" value="Chorismate_lyase_/UTRA_dom_sf"/>
</dbReference>
<comment type="caution">
    <text evidence="5">The sequence shown here is derived from an EMBL/GenBank/DDBJ whole genome shotgun (WGS) entry which is preliminary data.</text>
</comment>
<dbReference type="Gene3D" id="1.10.10.10">
    <property type="entry name" value="Winged helix-like DNA-binding domain superfamily/Winged helix DNA-binding domain"/>
    <property type="match status" value="1"/>
</dbReference>
<dbReference type="InterPro" id="IPR000524">
    <property type="entry name" value="Tscrpt_reg_HTH_GntR"/>
</dbReference>
<keyword evidence="6" id="KW-1185">Reference proteome</keyword>
<dbReference type="CDD" id="cd07377">
    <property type="entry name" value="WHTH_GntR"/>
    <property type="match status" value="1"/>
</dbReference>
<dbReference type="SUPFAM" id="SSF46785">
    <property type="entry name" value="Winged helix' DNA-binding domain"/>
    <property type="match status" value="1"/>
</dbReference>
<dbReference type="RefSeq" id="WP_085637740.1">
    <property type="nucleotide sequence ID" value="NZ_JFKC01000010.1"/>
</dbReference>
<dbReference type="OrthoDB" id="7173258at2"/>
<keyword evidence="1" id="KW-0805">Transcription regulation</keyword>
<dbReference type="AlphaFoldDB" id="A0A1X4NK90"/>
<organism evidence="5 6">
    <name type="scientific">Marivita geojedonensis</name>
    <dbReference type="NCBI Taxonomy" id="1123756"/>
    <lineage>
        <taxon>Bacteria</taxon>
        <taxon>Pseudomonadati</taxon>
        <taxon>Pseudomonadota</taxon>
        <taxon>Alphaproteobacteria</taxon>
        <taxon>Rhodobacterales</taxon>
        <taxon>Roseobacteraceae</taxon>
        <taxon>Marivita</taxon>
    </lineage>
</organism>
<dbReference type="PROSITE" id="PS50949">
    <property type="entry name" value="HTH_GNTR"/>
    <property type="match status" value="1"/>
</dbReference>
<dbReference type="SMART" id="SM00345">
    <property type="entry name" value="HTH_GNTR"/>
    <property type="match status" value="1"/>
</dbReference>
<protein>
    <submittedName>
        <fullName evidence="5">GntR family transcriptional regulator</fullName>
    </submittedName>
</protein>
<sequence>MTLNAHSGLPEGGKARRVYLLLRDEISNGVFKEGARLPGEHKLAEQFDVSRITIRRALEALAADGWIEKKTGAGSVVRAQEQAGQRLSADFATLIPHLVEMDRKTTARLLSFSYDSAPAAVAEALGIAEGADVQKAVRVRSSGGQPFSHLTTYVPKEIAVSYDEADLATQPLFRLLERSGVSVASAHQTVTAALATPDVAEALEVSVGSPLLFVQRIVRDANGQGVEHLSALYRPDLFRLEMSLARVGAGEARHWEPVIGGGSR</sequence>
<dbReference type="InterPro" id="IPR036388">
    <property type="entry name" value="WH-like_DNA-bd_sf"/>
</dbReference>
<evidence type="ECO:0000256" key="3">
    <source>
        <dbReference type="ARBA" id="ARBA00023163"/>
    </source>
</evidence>
<keyword evidence="2" id="KW-0238">DNA-binding</keyword>
<evidence type="ECO:0000259" key="4">
    <source>
        <dbReference type="PROSITE" id="PS50949"/>
    </source>
</evidence>
<dbReference type="GO" id="GO:0045892">
    <property type="term" value="P:negative regulation of DNA-templated transcription"/>
    <property type="evidence" value="ECO:0007669"/>
    <property type="project" value="TreeGrafter"/>
</dbReference>
<keyword evidence="3" id="KW-0804">Transcription</keyword>
<dbReference type="InterPro" id="IPR036390">
    <property type="entry name" value="WH_DNA-bd_sf"/>
</dbReference>